<reference evidence="1 2" key="1">
    <citation type="journal article" date="2023" name="Plants (Basel)">
        <title>Bridging the Gap: Combining Genomics and Transcriptomics Approaches to Understand Stylosanthes scabra, an Orphan Legume from the Brazilian Caatinga.</title>
        <authorList>
            <person name="Ferreira-Neto J.R.C."/>
            <person name="da Silva M.D."/>
            <person name="Binneck E."/>
            <person name="de Melo N.F."/>
            <person name="da Silva R.H."/>
            <person name="de Melo A.L.T.M."/>
            <person name="Pandolfi V."/>
            <person name="Bustamante F.O."/>
            <person name="Brasileiro-Vidal A.C."/>
            <person name="Benko-Iseppon A.M."/>
        </authorList>
    </citation>
    <scope>NUCLEOTIDE SEQUENCE [LARGE SCALE GENOMIC DNA]</scope>
    <source>
        <tissue evidence="1">Leaves</tissue>
    </source>
</reference>
<dbReference type="PANTHER" id="PTHR48435:SF1">
    <property type="entry name" value="POLYPROTEIN"/>
    <property type="match status" value="1"/>
</dbReference>
<evidence type="ECO:0000313" key="2">
    <source>
        <dbReference type="Proteomes" id="UP001341840"/>
    </source>
</evidence>
<evidence type="ECO:0000313" key="1">
    <source>
        <dbReference type="EMBL" id="MED6218802.1"/>
    </source>
</evidence>
<keyword evidence="2" id="KW-1185">Reference proteome</keyword>
<dbReference type="Proteomes" id="UP001341840">
    <property type="component" value="Unassembled WGS sequence"/>
</dbReference>
<comment type="caution">
    <text evidence="1">The sequence shown here is derived from an EMBL/GenBank/DDBJ whole genome shotgun (WGS) entry which is preliminary data.</text>
</comment>
<gene>
    <name evidence="1" type="ORF">PIB30_029989</name>
</gene>
<proteinExistence type="predicted"/>
<sequence length="160" mass="18533">MASLPEELQPEIQRMMVTLRKEIPTTSLGEIYQIALAALDKFCETQNMFKQLQKRSQKLKGAYNKSYLQIKCKDKDSCECNTKKMHHFRKSSQPFQSKSNFPRHAISLQDDDFEDIIEEQLQKDADTQYVLHMSDSDSCSDSADYEDEYMPIHAVTAILP</sequence>
<protein>
    <submittedName>
        <fullName evidence="1">Uncharacterized protein</fullName>
    </submittedName>
</protein>
<dbReference type="PANTHER" id="PTHR48435">
    <property type="entry name" value="POLYPROTEIN"/>
    <property type="match status" value="1"/>
</dbReference>
<organism evidence="1 2">
    <name type="scientific">Stylosanthes scabra</name>
    <dbReference type="NCBI Taxonomy" id="79078"/>
    <lineage>
        <taxon>Eukaryota</taxon>
        <taxon>Viridiplantae</taxon>
        <taxon>Streptophyta</taxon>
        <taxon>Embryophyta</taxon>
        <taxon>Tracheophyta</taxon>
        <taxon>Spermatophyta</taxon>
        <taxon>Magnoliopsida</taxon>
        <taxon>eudicotyledons</taxon>
        <taxon>Gunneridae</taxon>
        <taxon>Pentapetalae</taxon>
        <taxon>rosids</taxon>
        <taxon>fabids</taxon>
        <taxon>Fabales</taxon>
        <taxon>Fabaceae</taxon>
        <taxon>Papilionoideae</taxon>
        <taxon>50 kb inversion clade</taxon>
        <taxon>dalbergioids sensu lato</taxon>
        <taxon>Dalbergieae</taxon>
        <taxon>Pterocarpus clade</taxon>
        <taxon>Stylosanthes</taxon>
    </lineage>
</organism>
<name>A0ABU6Z888_9FABA</name>
<dbReference type="EMBL" id="JASCZI010271984">
    <property type="protein sequence ID" value="MED6218802.1"/>
    <property type="molecule type" value="Genomic_DNA"/>
</dbReference>
<dbReference type="InterPro" id="IPR053098">
    <property type="entry name" value="Petuviruses_polyprotein"/>
</dbReference>
<accession>A0ABU6Z888</accession>